<reference evidence="2" key="1">
    <citation type="submission" date="2023-03" db="EMBL/GenBank/DDBJ databases">
        <title>MT1 and MT2 Draft Genomes of Novel Species.</title>
        <authorList>
            <person name="Venkateswaran K."/>
        </authorList>
    </citation>
    <scope>NUCLEOTIDE SEQUENCE</scope>
    <source>
        <strain evidence="2">F6_3S_P_2</strain>
    </source>
</reference>
<sequence length="563" mass="65424">MSYQIEKITSRTGLPVLKVNEFLLHSKYNPEREAGQFAEKQYKENSIHILFGFGFGYFADSLKKLFSTNDTLLIVDPICNCFLDKTTIQKYEIITDINVEFEMNLAKSLEGYKTNIKMICSPNYDKLIPTEYKTVISIIEKRLKENILNNNTVRFFAESWQENYIQNLAHVLSDRSLVELYKIYDCPIVIASGGPSLVKQLPKLKSIREKIILLAAGSTINTLLHYGIEPDYIISIDGGEGNYNHFKDLYFEKTQFIYSVRNHYKIRKSFKGNSFAFLPSIKFDEQLYIKRLTGKELPMLVGGTSVANYALSIAILMTNNDVALIGQDLAYTDNKTHAEHNRRFKIIDEKYIENRGLFYTKGYHGADVLTDMPLFTMKKSFEQISKISKEEKRLYNCTEGGVRIEGFNQISFEEFCSRIPKHKKIKPQLPKQQSHEKKEQQLFMRKLSSEINLYNELIKLLKEGLKLLKTHENKFEFNQKIIKKLNKIDAVLKENFECLPMNSIVDPITIDTLNNFPTKKNETSKEQFLRVYLQNTQLYARLLEATKISKKFTESLIERIKNN</sequence>
<dbReference type="PANTHER" id="PTHR41786:SF1">
    <property type="entry name" value="6-HYDROXYMETHYLPTERIN DIPHOSPHOKINASE MPTE-LIKE DOMAIN-CONTAINING PROTEIN"/>
    <property type="match status" value="1"/>
</dbReference>
<dbReference type="Proteomes" id="UP001175097">
    <property type="component" value="Unassembled WGS sequence"/>
</dbReference>
<dbReference type="RefSeq" id="WP_301242347.1">
    <property type="nucleotide sequence ID" value="NZ_JAROCC010000003.1"/>
</dbReference>
<organism evidence="2 3">
    <name type="scientific">Sporosarcina highlanderae</name>
    <dbReference type="NCBI Taxonomy" id="3035916"/>
    <lineage>
        <taxon>Bacteria</taxon>
        <taxon>Bacillati</taxon>
        <taxon>Bacillota</taxon>
        <taxon>Bacilli</taxon>
        <taxon>Bacillales</taxon>
        <taxon>Caryophanaceae</taxon>
        <taxon>Sporosarcina</taxon>
    </lineage>
</organism>
<name>A0ABT8JQF2_9BACL</name>
<evidence type="ECO:0000259" key="1">
    <source>
        <dbReference type="Pfam" id="PF01973"/>
    </source>
</evidence>
<gene>
    <name evidence="2" type="ORF">P5G49_04805</name>
</gene>
<keyword evidence="3" id="KW-1185">Reference proteome</keyword>
<dbReference type="Pfam" id="PF01973">
    <property type="entry name" value="MptE-like"/>
    <property type="match status" value="1"/>
</dbReference>
<feature type="domain" description="6-hydroxymethylpterin diphosphokinase MptE-like" evidence="1">
    <location>
        <begin position="162"/>
        <end position="333"/>
    </location>
</feature>
<comment type="caution">
    <text evidence="2">The sequence shown here is derived from an EMBL/GenBank/DDBJ whole genome shotgun (WGS) entry which is preliminary data.</text>
</comment>
<evidence type="ECO:0000313" key="3">
    <source>
        <dbReference type="Proteomes" id="UP001175097"/>
    </source>
</evidence>
<protein>
    <submittedName>
        <fullName evidence="2">DUF115 domain-containing protein</fullName>
    </submittedName>
</protein>
<accession>A0ABT8JQF2</accession>
<evidence type="ECO:0000313" key="2">
    <source>
        <dbReference type="EMBL" id="MDN4606796.1"/>
    </source>
</evidence>
<dbReference type="PANTHER" id="PTHR41786">
    <property type="entry name" value="MOTILITY ACCESSORY FACTOR MAF"/>
    <property type="match status" value="1"/>
</dbReference>
<dbReference type="InterPro" id="IPR002826">
    <property type="entry name" value="MptE-like"/>
</dbReference>
<dbReference type="EMBL" id="JAROCC010000003">
    <property type="protein sequence ID" value="MDN4606796.1"/>
    <property type="molecule type" value="Genomic_DNA"/>
</dbReference>
<proteinExistence type="predicted"/>